<feature type="domain" description="Sulfatase-modifying factor enzyme-like" evidence="2">
    <location>
        <begin position="78"/>
        <end position="262"/>
    </location>
</feature>
<dbReference type="GO" id="GO:0120147">
    <property type="term" value="F:formylglycine-generating oxidase activity"/>
    <property type="evidence" value="ECO:0007669"/>
    <property type="project" value="TreeGrafter"/>
</dbReference>
<dbReference type="KEGG" id="schy:GVO57_06330"/>
<evidence type="ECO:0000313" key="3">
    <source>
        <dbReference type="EMBL" id="QHL90528.1"/>
    </source>
</evidence>
<dbReference type="PANTHER" id="PTHR23150:SF19">
    <property type="entry name" value="FORMYLGLYCINE-GENERATING ENZYME"/>
    <property type="match status" value="1"/>
</dbReference>
<dbReference type="InterPro" id="IPR042095">
    <property type="entry name" value="SUMF_sf"/>
</dbReference>
<dbReference type="InterPro" id="IPR005532">
    <property type="entry name" value="SUMF_dom"/>
</dbReference>
<dbReference type="Gene3D" id="3.90.1580.10">
    <property type="entry name" value="paralog of FGE (formylglycine-generating enzyme)"/>
    <property type="match status" value="1"/>
</dbReference>
<evidence type="ECO:0000259" key="2">
    <source>
        <dbReference type="Pfam" id="PF03781"/>
    </source>
</evidence>
<dbReference type="AlphaFoldDB" id="A0A7Z2NVF1"/>
<sequence>MVFVNGPVDGAMPVPHPKGVEIMPGGLLTFLFAVALGAQAVASDAGDGTAEAKSRADCAECPPMVRVPGLPTGGRQPVRPLYVARHETTWREYMAAVREANCPAPKIDDGKPVDPADPGLNDNYPVTKVPVRDYECYLSWLSMKTGIRHRLPTDEEWEHFARAGTTTNYPWGDSLGQNNAIIDRHYDASRFPPNRPNERRGPVWSGRVRPVESMPPNPWGLYDVIGNAREATTEISAPWPKCLKLKDADSCRLVAGRGGSSSWTDSDELMTEEIFHFSHFGDASLGYRPVHD</sequence>
<dbReference type="EMBL" id="CP047895">
    <property type="protein sequence ID" value="QHL90528.1"/>
    <property type="molecule type" value="Genomic_DNA"/>
</dbReference>
<dbReference type="SUPFAM" id="SSF56436">
    <property type="entry name" value="C-type lectin-like"/>
    <property type="match status" value="1"/>
</dbReference>
<protein>
    <submittedName>
        <fullName evidence="3">SUMF1/EgtB/PvdO family nonheme iron enzyme</fullName>
    </submittedName>
</protein>
<dbReference type="InterPro" id="IPR016187">
    <property type="entry name" value="CTDL_fold"/>
</dbReference>
<name>A0A7Z2NVF1_9SPHN</name>
<evidence type="ECO:0000256" key="1">
    <source>
        <dbReference type="SAM" id="MobiDB-lite"/>
    </source>
</evidence>
<feature type="region of interest" description="Disordered" evidence="1">
    <location>
        <begin position="187"/>
        <end position="206"/>
    </location>
</feature>
<dbReference type="Pfam" id="PF03781">
    <property type="entry name" value="FGE-sulfatase"/>
    <property type="match status" value="1"/>
</dbReference>
<evidence type="ECO:0000313" key="4">
    <source>
        <dbReference type="Proteomes" id="UP000464468"/>
    </source>
</evidence>
<gene>
    <name evidence="3" type="ORF">GVO57_06330</name>
</gene>
<dbReference type="RefSeq" id="WP_160592456.1">
    <property type="nucleotide sequence ID" value="NZ_CP047895.1"/>
</dbReference>
<accession>A0A7Z2NVF1</accession>
<reference evidence="3 4" key="1">
    <citation type="submission" date="2020-01" db="EMBL/GenBank/DDBJ databases">
        <title>Sphingomonas sp. C33 whole genome sequece.</title>
        <authorList>
            <person name="Park C."/>
        </authorList>
    </citation>
    <scope>NUCLEOTIDE SEQUENCE [LARGE SCALE GENOMIC DNA]</scope>
    <source>
        <strain evidence="3 4">C33</strain>
    </source>
</reference>
<organism evidence="3 4">
    <name type="scientific">Sphingomonas changnyeongensis</name>
    <dbReference type="NCBI Taxonomy" id="2698679"/>
    <lineage>
        <taxon>Bacteria</taxon>
        <taxon>Pseudomonadati</taxon>
        <taxon>Pseudomonadota</taxon>
        <taxon>Alphaproteobacteria</taxon>
        <taxon>Sphingomonadales</taxon>
        <taxon>Sphingomonadaceae</taxon>
        <taxon>Sphingomonas</taxon>
    </lineage>
</organism>
<dbReference type="Proteomes" id="UP000464468">
    <property type="component" value="Chromosome"/>
</dbReference>
<keyword evidence="4" id="KW-1185">Reference proteome</keyword>
<dbReference type="InterPro" id="IPR051043">
    <property type="entry name" value="Sulfatase_Mod_Factor_Kinase"/>
</dbReference>
<dbReference type="PANTHER" id="PTHR23150">
    <property type="entry name" value="SULFATASE MODIFYING FACTOR 1, 2"/>
    <property type="match status" value="1"/>
</dbReference>
<proteinExistence type="predicted"/>